<dbReference type="AlphaFoldDB" id="A0A1Y6CGM4"/>
<dbReference type="EMBL" id="FWZT01000020">
    <property type="protein sequence ID" value="SMF60420.1"/>
    <property type="molecule type" value="Genomic_DNA"/>
</dbReference>
<keyword evidence="3" id="KW-1185">Reference proteome</keyword>
<evidence type="ECO:0008006" key="4">
    <source>
        <dbReference type="Google" id="ProtNLM"/>
    </source>
</evidence>
<dbReference type="RefSeq" id="WP_132322771.1">
    <property type="nucleotide sequence ID" value="NZ_FWZT01000020.1"/>
</dbReference>
<reference evidence="3" key="1">
    <citation type="submission" date="2017-04" db="EMBL/GenBank/DDBJ databases">
        <authorList>
            <person name="Varghese N."/>
            <person name="Submissions S."/>
        </authorList>
    </citation>
    <scope>NUCLEOTIDE SEQUENCE [LARGE SCALE GENOMIC DNA]</scope>
    <source>
        <strain evidence="3">RKEM611</strain>
    </source>
</reference>
<keyword evidence="1" id="KW-0732">Signal</keyword>
<name>A0A1Y6CGM4_9BACT</name>
<accession>A0A1Y6CGM4</accession>
<gene>
    <name evidence="2" type="ORF">SAMN06296036_120123</name>
</gene>
<feature type="signal peptide" evidence="1">
    <location>
        <begin position="1"/>
        <end position="22"/>
    </location>
</feature>
<organism evidence="2 3">
    <name type="scientific">Pseudobacteriovorax antillogorgiicola</name>
    <dbReference type="NCBI Taxonomy" id="1513793"/>
    <lineage>
        <taxon>Bacteria</taxon>
        <taxon>Pseudomonadati</taxon>
        <taxon>Bdellovibrionota</taxon>
        <taxon>Oligoflexia</taxon>
        <taxon>Oligoflexales</taxon>
        <taxon>Pseudobacteriovoracaceae</taxon>
        <taxon>Pseudobacteriovorax</taxon>
    </lineage>
</organism>
<proteinExistence type="predicted"/>
<evidence type="ECO:0000313" key="3">
    <source>
        <dbReference type="Proteomes" id="UP000192907"/>
    </source>
</evidence>
<evidence type="ECO:0000256" key="1">
    <source>
        <dbReference type="SAM" id="SignalP"/>
    </source>
</evidence>
<dbReference type="Pfam" id="PF12099">
    <property type="entry name" value="DUF3575"/>
    <property type="match status" value="1"/>
</dbReference>
<dbReference type="InterPro" id="IPR021958">
    <property type="entry name" value="DUF3575"/>
</dbReference>
<dbReference type="Proteomes" id="UP000192907">
    <property type="component" value="Unassembled WGS sequence"/>
</dbReference>
<sequence length="161" mass="17004">MKIKTLALAGLLSLLASSTSFATEKTYNIKTDPLSLALGVPNIGVVFQLSENVGMGVSGSMSRLRWDDDDITAVGANLEAGYYFSGVFEDTGYLKAFTGLATVTSSHDDIGSTVANVGVIGGYQWMWENFNTSVGGGVQYIQSEGLSIGLPALEWTIGYAI</sequence>
<evidence type="ECO:0000313" key="2">
    <source>
        <dbReference type="EMBL" id="SMF60420.1"/>
    </source>
</evidence>
<feature type="chain" id="PRO_5012712259" description="Outer membrane protein beta-barrel domain-containing protein" evidence="1">
    <location>
        <begin position="23"/>
        <end position="161"/>
    </location>
</feature>
<protein>
    <recommendedName>
        <fullName evidence="4">Outer membrane protein beta-barrel domain-containing protein</fullName>
    </recommendedName>
</protein>